<dbReference type="InterPro" id="IPR050513">
    <property type="entry name" value="RavA_ATPases"/>
</dbReference>
<dbReference type="Proteomes" id="UP000189670">
    <property type="component" value="Unassembled WGS sequence"/>
</dbReference>
<evidence type="ECO:0000313" key="3">
    <source>
        <dbReference type="Proteomes" id="UP000189670"/>
    </source>
</evidence>
<accession>A0A1V1P6L9</accession>
<dbReference type="PANTHER" id="PTHR32204:SF0">
    <property type="entry name" value="ATPASE RAVA"/>
    <property type="match status" value="1"/>
</dbReference>
<protein>
    <submittedName>
        <fullName evidence="2">MoxR-like ATPase</fullName>
    </submittedName>
</protein>
<dbReference type="PANTHER" id="PTHR32204">
    <property type="entry name" value="ATPASE RAVA"/>
    <property type="match status" value="1"/>
</dbReference>
<comment type="caution">
    <text evidence="2">The sequence shown here is derived from an EMBL/GenBank/DDBJ whole genome shotgun (WGS) entry which is preliminary data.</text>
</comment>
<feature type="domain" description="AAA+ ATPase" evidence="1">
    <location>
        <begin position="41"/>
        <end position="181"/>
    </location>
</feature>
<dbReference type="SMART" id="SM00382">
    <property type="entry name" value="AAA"/>
    <property type="match status" value="1"/>
</dbReference>
<name>A0A1V1P6L9_9BACT</name>
<gene>
    <name evidence="2" type="ORF">OMM_03209</name>
</gene>
<dbReference type="AlphaFoldDB" id="A0A1V1P6L9"/>
<dbReference type="SUPFAM" id="SSF52540">
    <property type="entry name" value="P-loop containing nucleoside triphosphate hydrolases"/>
    <property type="match status" value="1"/>
</dbReference>
<evidence type="ECO:0000313" key="2">
    <source>
        <dbReference type="EMBL" id="ETR70481.1"/>
    </source>
</evidence>
<dbReference type="CDD" id="cd00009">
    <property type="entry name" value="AAA"/>
    <property type="match status" value="1"/>
</dbReference>
<dbReference type="InterPro" id="IPR041538">
    <property type="entry name" value="RavA-like_AAA_lid"/>
</dbReference>
<reference evidence="3" key="1">
    <citation type="submission" date="2012-11" db="EMBL/GenBank/DDBJ databases">
        <authorList>
            <person name="Lucero-Rivera Y.E."/>
            <person name="Tovar-Ramirez D."/>
        </authorList>
    </citation>
    <scope>NUCLEOTIDE SEQUENCE [LARGE SCALE GENOMIC DNA]</scope>
    <source>
        <strain evidence="3">Araruama</strain>
    </source>
</reference>
<dbReference type="Gene3D" id="3.40.50.300">
    <property type="entry name" value="P-loop containing nucleotide triphosphate hydrolases"/>
    <property type="match status" value="1"/>
</dbReference>
<dbReference type="Pfam" id="PF17868">
    <property type="entry name" value="AAA_lid_8"/>
    <property type="match status" value="1"/>
</dbReference>
<dbReference type="InterPro" id="IPR045427">
    <property type="entry name" value="MoxR"/>
</dbReference>
<dbReference type="Pfam" id="PF20030">
    <property type="entry name" value="bpMoxR"/>
    <property type="match status" value="1"/>
</dbReference>
<evidence type="ECO:0000259" key="1">
    <source>
        <dbReference type="SMART" id="SM00382"/>
    </source>
</evidence>
<dbReference type="EMBL" id="ATBP01000417">
    <property type="protein sequence ID" value="ETR70481.1"/>
    <property type="molecule type" value="Genomic_DNA"/>
</dbReference>
<proteinExistence type="predicted"/>
<organism evidence="2 3">
    <name type="scientific">Candidatus Magnetoglobus multicellularis str. Araruama</name>
    <dbReference type="NCBI Taxonomy" id="890399"/>
    <lineage>
        <taxon>Bacteria</taxon>
        <taxon>Pseudomonadati</taxon>
        <taxon>Thermodesulfobacteriota</taxon>
        <taxon>Desulfobacteria</taxon>
        <taxon>Desulfobacterales</taxon>
        <taxon>Desulfobacteraceae</taxon>
        <taxon>Candidatus Magnetoglobus</taxon>
    </lineage>
</organism>
<sequence length="381" mass="42925">MSISTDTQKAIQRLNRVAAELKLLFARRDLAIDLMRLALVCREHLLLIGPPGTGKSELATRFAHGIQARHFHYLLTRFTEPAELFGPVDLDQFKKGRYHVRTENMLPEAEMAFLDEVFQSGSPILNTLLTLIHERIFYNGPERMKTPLITLVGAANNLPDDPTLKAFSDRFVLRLEMIAVPDESLSDLLDRGWNLEIQTMGQEISTQDHGLTPAHLNQLYKQLASVGVGQIGAQYQELIRRLRSEGVDLSDRRLVKGLKLIRGAALLDGREEADARDLWPLNHIWSNSEDVSILREVIQPIVTEAGGPELDTHRPLDELKDELDLLASRAADLKGDGAFTAHLSALGQIRRELMLYHTGEEVLRKRVEDVIGQVMEAMRDK</sequence>
<dbReference type="InterPro" id="IPR027417">
    <property type="entry name" value="P-loop_NTPase"/>
</dbReference>
<dbReference type="InterPro" id="IPR003593">
    <property type="entry name" value="AAA+_ATPase"/>
</dbReference>